<dbReference type="EMBL" id="SDOV01000001">
    <property type="protein sequence ID" value="KAH7645006.1"/>
    <property type="molecule type" value="Genomic_DNA"/>
</dbReference>
<protein>
    <submittedName>
        <fullName evidence="2">Uncharacterized protein</fullName>
    </submittedName>
</protein>
<feature type="region of interest" description="Disordered" evidence="1">
    <location>
        <begin position="1"/>
        <end position="54"/>
    </location>
</feature>
<organism evidence="2">
    <name type="scientific">Dermatophagoides farinae</name>
    <name type="common">American house dust mite</name>
    <dbReference type="NCBI Taxonomy" id="6954"/>
    <lineage>
        <taxon>Eukaryota</taxon>
        <taxon>Metazoa</taxon>
        <taxon>Ecdysozoa</taxon>
        <taxon>Arthropoda</taxon>
        <taxon>Chelicerata</taxon>
        <taxon>Arachnida</taxon>
        <taxon>Acari</taxon>
        <taxon>Acariformes</taxon>
        <taxon>Sarcoptiformes</taxon>
        <taxon>Astigmata</taxon>
        <taxon>Psoroptidia</taxon>
        <taxon>Analgoidea</taxon>
        <taxon>Pyroglyphidae</taxon>
        <taxon>Dermatophagoidinae</taxon>
        <taxon>Dermatophagoides</taxon>
    </lineage>
</organism>
<reference evidence="2" key="1">
    <citation type="submission" date="2020-06" db="EMBL/GenBank/DDBJ databases">
        <authorList>
            <person name="Ji K."/>
            <person name="Li J."/>
        </authorList>
    </citation>
    <scope>NUCLEOTIDE SEQUENCE</scope>
    <source>
        <strain evidence="2">JKM2019</strain>
        <tissue evidence="2">Whole body</tissue>
    </source>
</reference>
<feature type="region of interest" description="Disordered" evidence="1">
    <location>
        <begin position="426"/>
        <end position="446"/>
    </location>
</feature>
<gene>
    <name evidence="2" type="ORF">HUG17_0544</name>
</gene>
<comment type="caution">
    <text evidence="2">The sequence shown here is derived from an EMBL/GenBank/DDBJ whole genome shotgun (WGS) entry which is preliminary data.</text>
</comment>
<evidence type="ECO:0000313" key="2">
    <source>
        <dbReference type="EMBL" id="KAH7645006.1"/>
    </source>
</evidence>
<reference evidence="2" key="2">
    <citation type="journal article" date="2021" name="World Allergy Organ. J.">
        <title>Chromosome-level assembly of Dermatophagoides farinae genome and transcriptome reveals two novel allergens Der f 37 and Der f 39.</title>
        <authorList>
            <person name="Chen J."/>
            <person name="Cai Z."/>
            <person name="Fan D."/>
            <person name="Hu J."/>
            <person name="Hou Y."/>
            <person name="He Y."/>
            <person name="Zhang Z."/>
            <person name="Zhao Z."/>
            <person name="Gao P."/>
            <person name="Hu W."/>
            <person name="Sun J."/>
            <person name="Li J."/>
            <person name="Ji K."/>
        </authorList>
    </citation>
    <scope>NUCLEOTIDE SEQUENCE</scope>
    <source>
        <strain evidence="2">JKM2019</strain>
    </source>
</reference>
<feature type="compositionally biased region" description="Low complexity" evidence="1">
    <location>
        <begin position="1"/>
        <end position="17"/>
    </location>
</feature>
<name>A0A9D4SKR8_DERFA</name>
<dbReference type="Proteomes" id="UP000828236">
    <property type="component" value="Unassembled WGS sequence"/>
</dbReference>
<proteinExistence type="predicted"/>
<feature type="compositionally biased region" description="Low complexity" evidence="1">
    <location>
        <begin position="44"/>
        <end position="54"/>
    </location>
</feature>
<sequence>MDKNQQNQSKKPNNQQSKENRNSERSSSSYKRKKMTKQNSQPLSSSSNHHVPSTSAVIPETVVTTSMSNENLMDNHHSQQQQQTVQQVPMVQVNESNQQVTNSHQEFNNLIRNSTESSSVQQQSTSSSNSNLPILQYLMALHLQDLARNQIQSRTLNEEIVDRSTQQQQPVLVFNEEMARKQLFERLISTEQLNYNPFCPLRFQVPVGPINPWGQNIASTIPNSSFVPCYGNSIWTVNQQDLMSFPSLWGHNPVGLDRIGSNQNAINPFRLNPLFSNPIGINQDVSNQIRLISSGSNMIIMNRVGLNPIGINQDSSNPSGANSIFINRVNSNQVVINPIGPNQIFFNPIGLNPTGIINRDVSIPFGWNPIHSNGSFVTVIGQPPQLMISSGSTSNENNMAPLLVESENLAQLPMNSIQIGTDLQQTNSNQSIDNNDVHQHYSNYSE</sequence>
<evidence type="ECO:0000256" key="1">
    <source>
        <dbReference type="SAM" id="MobiDB-lite"/>
    </source>
</evidence>
<accession>A0A9D4SKR8</accession>
<dbReference type="AlphaFoldDB" id="A0A9D4SKR8"/>